<evidence type="ECO:0000313" key="1">
    <source>
        <dbReference type="EMBL" id="KAF9455233.1"/>
    </source>
</evidence>
<proteinExistence type="predicted"/>
<protein>
    <submittedName>
        <fullName evidence="1">Uncharacterized protein</fullName>
    </submittedName>
</protein>
<comment type="caution">
    <text evidence="1">The sequence shown here is derived from an EMBL/GenBank/DDBJ whole genome shotgun (WGS) entry which is preliminary data.</text>
</comment>
<reference evidence="1" key="1">
    <citation type="submission" date="2020-11" db="EMBL/GenBank/DDBJ databases">
        <authorList>
            <consortium name="DOE Joint Genome Institute"/>
            <person name="Ahrendt S."/>
            <person name="Riley R."/>
            <person name="Andreopoulos W."/>
            <person name="Labutti K."/>
            <person name="Pangilinan J."/>
            <person name="Ruiz-Duenas F.J."/>
            <person name="Barrasa J.M."/>
            <person name="Sanchez-Garcia M."/>
            <person name="Camarero S."/>
            <person name="Miyauchi S."/>
            <person name="Serrano A."/>
            <person name="Linde D."/>
            <person name="Babiker R."/>
            <person name="Drula E."/>
            <person name="Ayuso-Fernandez I."/>
            <person name="Pacheco R."/>
            <person name="Padilla G."/>
            <person name="Ferreira P."/>
            <person name="Barriuso J."/>
            <person name="Kellner H."/>
            <person name="Castanera R."/>
            <person name="Alfaro M."/>
            <person name="Ramirez L."/>
            <person name="Pisabarro A.G."/>
            <person name="Kuo A."/>
            <person name="Tritt A."/>
            <person name="Lipzen A."/>
            <person name="He G."/>
            <person name="Yan M."/>
            <person name="Ng V."/>
            <person name="Cullen D."/>
            <person name="Martin F."/>
            <person name="Rosso M.-N."/>
            <person name="Henrissat B."/>
            <person name="Hibbett D."/>
            <person name="Martinez A.T."/>
            <person name="Grigoriev I.V."/>
        </authorList>
    </citation>
    <scope>NUCLEOTIDE SEQUENCE</scope>
    <source>
        <strain evidence="1">CBS 247.69</strain>
    </source>
</reference>
<dbReference type="Proteomes" id="UP000807353">
    <property type="component" value="Unassembled WGS sequence"/>
</dbReference>
<evidence type="ECO:0000313" key="2">
    <source>
        <dbReference type="Proteomes" id="UP000807353"/>
    </source>
</evidence>
<dbReference type="EMBL" id="MU150873">
    <property type="protein sequence ID" value="KAF9455233.1"/>
    <property type="molecule type" value="Genomic_DNA"/>
</dbReference>
<sequence length="51" mass="5307">MQLCMAAGGQPPGQALTGPCQTAPLVPHMPHWAVHPSMAALCPLPNLTSLY</sequence>
<gene>
    <name evidence="1" type="ORF">BDZ94DRAFT_1316472</name>
</gene>
<organism evidence="1 2">
    <name type="scientific">Collybia nuda</name>
    <dbReference type="NCBI Taxonomy" id="64659"/>
    <lineage>
        <taxon>Eukaryota</taxon>
        <taxon>Fungi</taxon>
        <taxon>Dikarya</taxon>
        <taxon>Basidiomycota</taxon>
        <taxon>Agaricomycotina</taxon>
        <taxon>Agaricomycetes</taxon>
        <taxon>Agaricomycetidae</taxon>
        <taxon>Agaricales</taxon>
        <taxon>Tricholomatineae</taxon>
        <taxon>Clitocybaceae</taxon>
        <taxon>Collybia</taxon>
    </lineage>
</organism>
<name>A0A9P5XQU3_9AGAR</name>
<accession>A0A9P5XQU3</accession>
<keyword evidence="2" id="KW-1185">Reference proteome</keyword>
<dbReference type="AlphaFoldDB" id="A0A9P5XQU3"/>